<dbReference type="EMBL" id="SOSA01000282">
    <property type="protein sequence ID" value="THC93170.1"/>
    <property type="molecule type" value="Genomic_DNA"/>
</dbReference>
<feature type="region of interest" description="Disordered" evidence="1">
    <location>
        <begin position="1"/>
        <end position="57"/>
    </location>
</feature>
<proteinExistence type="predicted"/>
<organism evidence="3 4">
    <name type="scientific">Aspergillus tanneri</name>
    <dbReference type="NCBI Taxonomy" id="1220188"/>
    <lineage>
        <taxon>Eukaryota</taxon>
        <taxon>Fungi</taxon>
        <taxon>Dikarya</taxon>
        <taxon>Ascomycota</taxon>
        <taxon>Pezizomycotina</taxon>
        <taxon>Eurotiomycetes</taxon>
        <taxon>Eurotiomycetidae</taxon>
        <taxon>Eurotiales</taxon>
        <taxon>Aspergillaceae</taxon>
        <taxon>Aspergillus</taxon>
        <taxon>Aspergillus subgen. Circumdati</taxon>
    </lineage>
</organism>
<feature type="compositionally biased region" description="Basic and acidic residues" evidence="1">
    <location>
        <begin position="1"/>
        <end position="16"/>
    </location>
</feature>
<sequence length="114" mass="13032">MYPDESRDIHWPKNEVDDPEEDSDLEETYDSDTNDNSDLEEGEYDPSGYTRTPVDQRSTLLVGSTNDVVMAEDHDHNLDINSILKQVDSERPEANLCPICITRGSTRLAFQLER</sequence>
<comment type="caution">
    <text evidence="3">The sequence shown here is derived from an EMBL/GenBank/DDBJ whole genome shotgun (WGS) entry which is preliminary data.</text>
</comment>
<evidence type="ECO:0000256" key="1">
    <source>
        <dbReference type="SAM" id="MobiDB-lite"/>
    </source>
</evidence>
<keyword evidence="4" id="KW-1185">Reference proteome</keyword>
<evidence type="ECO:0000313" key="4">
    <source>
        <dbReference type="Proteomes" id="UP000308092"/>
    </source>
</evidence>
<gene>
    <name evidence="2" type="ORF">ATNIH1004_000814</name>
    <name evidence="3" type="ORF">EYZ11_007349</name>
</gene>
<dbReference type="Proteomes" id="UP000308092">
    <property type="component" value="Unassembled WGS sequence"/>
</dbReference>
<evidence type="ECO:0000313" key="3">
    <source>
        <dbReference type="EMBL" id="THC93170.1"/>
    </source>
</evidence>
<dbReference type="VEuPathDB" id="FungiDB:EYZ11_007349"/>
<dbReference type="Proteomes" id="UP000324241">
    <property type="component" value="Unassembled WGS sequence"/>
</dbReference>
<name>A0A4S3JDF3_9EURO</name>
<evidence type="ECO:0000313" key="2">
    <source>
        <dbReference type="EMBL" id="KAA8651915.1"/>
    </source>
</evidence>
<reference evidence="2 5" key="2">
    <citation type="submission" date="2019-08" db="EMBL/GenBank/DDBJ databases">
        <title>The genome sequence of a newly discovered highly antifungal drug resistant Aspergillus species, Aspergillus tanneri NIH 1004.</title>
        <authorList>
            <person name="Mounaud S."/>
            <person name="Singh I."/>
            <person name="Joardar V."/>
            <person name="Pakala S."/>
            <person name="Pakala S."/>
            <person name="Venepally P."/>
            <person name="Chung J.K."/>
            <person name="Losada L."/>
            <person name="Nierman W.C."/>
        </authorList>
    </citation>
    <scope>NUCLEOTIDE SEQUENCE [LARGE SCALE GENOMIC DNA]</scope>
    <source>
        <strain evidence="2 5">NIH1004</strain>
    </source>
</reference>
<dbReference type="GeneID" id="54323516"/>
<accession>A0A4S3JDF3</accession>
<dbReference type="RefSeq" id="XP_033431276.1">
    <property type="nucleotide sequence ID" value="XM_033565519.1"/>
</dbReference>
<dbReference type="EMBL" id="QUQM01000002">
    <property type="protein sequence ID" value="KAA8651915.1"/>
    <property type="molecule type" value="Genomic_DNA"/>
</dbReference>
<evidence type="ECO:0000313" key="5">
    <source>
        <dbReference type="Proteomes" id="UP000324241"/>
    </source>
</evidence>
<protein>
    <submittedName>
        <fullName evidence="3">Uncharacterized protein</fullName>
    </submittedName>
</protein>
<feature type="compositionally biased region" description="Acidic residues" evidence="1">
    <location>
        <begin position="17"/>
        <end position="44"/>
    </location>
</feature>
<reference evidence="3 4" key="1">
    <citation type="submission" date="2019-03" db="EMBL/GenBank/DDBJ databases">
        <title>The genome sequence of a newly discovered highly antifungal drug resistant Aspergillus species, Aspergillus tanneri NIH 1004.</title>
        <authorList>
            <person name="Mounaud S."/>
            <person name="Singh I."/>
            <person name="Joardar V."/>
            <person name="Pakala S."/>
            <person name="Pakala S."/>
            <person name="Venepally P."/>
            <person name="Hoover J."/>
            <person name="Nierman W."/>
            <person name="Chung J."/>
            <person name="Losada L."/>
        </authorList>
    </citation>
    <scope>NUCLEOTIDE SEQUENCE [LARGE SCALE GENOMIC DNA]</scope>
    <source>
        <strain evidence="3 4">NIH1004</strain>
    </source>
</reference>
<dbReference type="AlphaFoldDB" id="A0A4S3JDF3"/>